<protein>
    <recommendedName>
        <fullName evidence="3">Lipoprotein</fullName>
    </recommendedName>
</protein>
<evidence type="ECO:0000313" key="2">
    <source>
        <dbReference type="Proteomes" id="UP000217257"/>
    </source>
</evidence>
<dbReference type="EMBL" id="CP022098">
    <property type="protein sequence ID" value="ATB37432.1"/>
    <property type="molecule type" value="Genomic_DNA"/>
</dbReference>
<name>A0A250J1R5_9BACT</name>
<organism evidence="1 2">
    <name type="scientific">Cystobacter fuscus</name>
    <dbReference type="NCBI Taxonomy" id="43"/>
    <lineage>
        <taxon>Bacteria</taxon>
        <taxon>Pseudomonadati</taxon>
        <taxon>Myxococcota</taxon>
        <taxon>Myxococcia</taxon>
        <taxon>Myxococcales</taxon>
        <taxon>Cystobacterineae</taxon>
        <taxon>Archangiaceae</taxon>
        <taxon>Cystobacter</taxon>
    </lineage>
</organism>
<evidence type="ECO:0008006" key="3">
    <source>
        <dbReference type="Google" id="ProtNLM"/>
    </source>
</evidence>
<evidence type="ECO:0000313" key="1">
    <source>
        <dbReference type="EMBL" id="ATB37432.1"/>
    </source>
</evidence>
<gene>
    <name evidence="1" type="ORF">CYFUS_002854</name>
</gene>
<sequence length="174" mass="19279">MGSRCVSLLAVASLPLLRWFLPCTLALGLGGGCTRANLQNEDRYEFTTTELIRDDCGLLSSEESLWDGELKIDGDVVRMTSDWRGLQLIGFVLPRGEFNDDAFVLDGSESSAAITLRGKQCLVEQVWMHLEGTTQCATRFDGVLSVRIEPRVEQPECACQLWVKYRAIQGSGCQ</sequence>
<accession>A0A250J1R5</accession>
<proteinExistence type="predicted"/>
<dbReference type="KEGG" id="cfus:CYFUS_002854"/>
<reference evidence="1 2" key="1">
    <citation type="submission" date="2017-06" db="EMBL/GenBank/DDBJ databases">
        <title>Sequencing and comparative analysis of myxobacterial genomes.</title>
        <authorList>
            <person name="Rupp O."/>
            <person name="Goesmann A."/>
            <person name="Sogaard-Andersen L."/>
        </authorList>
    </citation>
    <scope>NUCLEOTIDE SEQUENCE [LARGE SCALE GENOMIC DNA]</scope>
    <source>
        <strain evidence="1 2">DSM 52655</strain>
    </source>
</reference>
<dbReference type="PROSITE" id="PS51257">
    <property type="entry name" value="PROKAR_LIPOPROTEIN"/>
    <property type="match status" value="1"/>
</dbReference>
<dbReference type="AlphaFoldDB" id="A0A250J1R5"/>
<dbReference type="Proteomes" id="UP000217257">
    <property type="component" value="Chromosome"/>
</dbReference>